<evidence type="ECO:0000313" key="1">
    <source>
        <dbReference type="EMBL" id="ATR79795.1"/>
    </source>
</evidence>
<keyword evidence="1" id="KW-0614">Plasmid</keyword>
<geneLocation type="plasmid" evidence="2">
    <name>pnp7-1</name>
</geneLocation>
<gene>
    <name evidence="1" type="ORF">NP7_10550</name>
</gene>
<evidence type="ECO:0000313" key="2">
    <source>
        <dbReference type="Proteomes" id="UP000229340"/>
    </source>
</evidence>
<dbReference type="RefSeq" id="WP_100271137.1">
    <property type="nucleotide sequence ID" value="NZ_CP024444.1"/>
</dbReference>
<name>A0A2D2LXN3_FAUOS</name>
<dbReference type="EMBL" id="CP024444">
    <property type="protein sequence ID" value="ATR79795.1"/>
    <property type="molecule type" value="Genomic_DNA"/>
</dbReference>
<dbReference type="Proteomes" id="UP000229340">
    <property type="component" value="Plasmid pNP7-1"/>
</dbReference>
<organism evidence="1 2">
    <name type="scientific">Faucicola osloensis</name>
    <name type="common">Moraxella osloensis</name>
    <dbReference type="NCBI Taxonomy" id="34062"/>
    <lineage>
        <taxon>Bacteria</taxon>
        <taxon>Pseudomonadati</taxon>
        <taxon>Pseudomonadota</taxon>
        <taxon>Gammaproteobacteria</taxon>
        <taxon>Moraxellales</taxon>
        <taxon>Moraxellaceae</taxon>
        <taxon>Faucicola</taxon>
    </lineage>
</organism>
<protein>
    <submittedName>
        <fullName evidence="1">Uncharacterized protein</fullName>
    </submittedName>
</protein>
<sequence length="241" mass="27174">MTTSAIETSVNQAMLADAQQALNDFQKGLDGKKFKTNQAIIEQRESNAYGKKLAFFFEGFNGMVYIAKGSNDFVAMGFVGRTVKPVFNYLFSSESKMIDFIRTWAQRNLLSAQNKAQRKEEQKALQNEIEKFVKVGDVFVSSWGYEQTNIDYYQVVGIKGKSTLTLREISAEVVESTHYDAGRKVPSKDNFIGEAFDKRANIYKIGNNVNVRVSLNSFSSASLKQPEADGSYKSDYFSSYY</sequence>
<dbReference type="AlphaFoldDB" id="A0A2D2LXN3"/>
<accession>A0A2D2LXN3</accession>
<proteinExistence type="predicted"/>
<reference evidence="2" key="1">
    <citation type="submission" date="2017-10" db="EMBL/GenBank/DDBJ databases">
        <title>Complete genome sequence of Moraxella osloensis NP7 isolated from human skin.</title>
        <authorList>
            <person name="Lee K."/>
            <person name="Lim J.Y."/>
            <person name="Hwang I."/>
        </authorList>
    </citation>
    <scope>NUCLEOTIDE SEQUENCE [LARGE SCALE GENOMIC DNA]</scope>
    <source>
        <strain evidence="2">NP7</strain>
        <plasmid evidence="2">pnp7-1</plasmid>
    </source>
</reference>